<evidence type="ECO:0000313" key="3">
    <source>
        <dbReference type="EMBL" id="MCC2189376.1"/>
    </source>
</evidence>
<proteinExistence type="inferred from homology"/>
<keyword evidence="4" id="KW-1185">Reference proteome</keyword>
<dbReference type="PANTHER" id="PTHR37296">
    <property type="entry name" value="CONSERVED VIRULENCE FACTOR B"/>
    <property type="match status" value="1"/>
</dbReference>
<dbReference type="InterPro" id="IPR039566">
    <property type="entry name" value="CvfB_S1_st"/>
</dbReference>
<dbReference type="Pfam" id="PF13509">
    <property type="entry name" value="S1_2"/>
    <property type="match status" value="2"/>
</dbReference>
<protein>
    <submittedName>
        <fullName evidence="3">S1 RNA-binding domain-containing protein</fullName>
    </submittedName>
</protein>
<dbReference type="InterPro" id="IPR040764">
    <property type="entry name" value="CvfB_WH"/>
</dbReference>
<reference evidence="3 4" key="1">
    <citation type="submission" date="2021-10" db="EMBL/GenBank/DDBJ databases">
        <title>Anaerobic single-cell dispensing facilitates the cultivation of human gut bacteria.</title>
        <authorList>
            <person name="Afrizal A."/>
        </authorList>
    </citation>
    <scope>NUCLEOTIDE SEQUENCE [LARGE SCALE GENOMIC DNA]</scope>
    <source>
        <strain evidence="3 4">CLA-AA-H277</strain>
    </source>
</reference>
<accession>A0AAE3DRT8</accession>
<dbReference type="InterPro" id="IPR014464">
    <property type="entry name" value="CvfB_fam"/>
</dbReference>
<sequence length="277" mass="31090">MLELGKRQSLTVVKTVDFGVYLSEGEGAGEEVLLPKKEVPEGTKTGDQLEVFLYKDSKDRLIATREEPAIQLGEVALLKVAETGKIGAFLDWGLPKDLLLPFREQTRKVEPGDECLVALYIDKSSRLCATMKVYHYLKKESPYEKGDHVNGRIYEISNNFGAFVAVDDCYSGLIPKREAAEHYQVGEVLSLRVTAVKADGKLDLSSRERIPEQMNRDAEEVLRRLEEKGGVFDFTDKADPELIKEELGLTKNAFKRAVGRLLKQEKIEISNGKIVKK</sequence>
<dbReference type="EMBL" id="JAJEPR010000007">
    <property type="protein sequence ID" value="MCC2189376.1"/>
    <property type="molecule type" value="Genomic_DNA"/>
</dbReference>
<dbReference type="SMART" id="SM00316">
    <property type="entry name" value="S1"/>
    <property type="match status" value="3"/>
</dbReference>
<dbReference type="InterPro" id="IPR048587">
    <property type="entry name" value="CvfB_S1_3rd"/>
</dbReference>
<dbReference type="PANTHER" id="PTHR37296:SF1">
    <property type="entry name" value="CONSERVED VIRULENCE FACTOR B"/>
    <property type="match status" value="1"/>
</dbReference>
<dbReference type="Proteomes" id="UP001197875">
    <property type="component" value="Unassembled WGS sequence"/>
</dbReference>
<dbReference type="InterPro" id="IPR012340">
    <property type="entry name" value="NA-bd_OB-fold"/>
</dbReference>
<dbReference type="AlphaFoldDB" id="A0AAE3DRT8"/>
<dbReference type="Gene3D" id="1.10.10.10">
    <property type="entry name" value="Winged helix-like DNA-binding domain superfamily/Winged helix DNA-binding domain"/>
    <property type="match status" value="1"/>
</dbReference>
<organism evidence="3 4">
    <name type="scientific">Fusicatenibacter faecihominis</name>
    <dbReference type="NCBI Taxonomy" id="2881276"/>
    <lineage>
        <taxon>Bacteria</taxon>
        <taxon>Bacillati</taxon>
        <taxon>Bacillota</taxon>
        <taxon>Clostridia</taxon>
        <taxon>Lachnospirales</taxon>
        <taxon>Lachnospiraceae</taxon>
        <taxon>Fusicatenibacter</taxon>
    </lineage>
</organism>
<evidence type="ECO:0000259" key="2">
    <source>
        <dbReference type="PROSITE" id="PS50126"/>
    </source>
</evidence>
<name>A0AAE3DRT8_9FIRM</name>
<feature type="domain" description="S1 motif" evidence="2">
    <location>
        <begin position="146"/>
        <end position="207"/>
    </location>
</feature>
<dbReference type="PROSITE" id="PS50126">
    <property type="entry name" value="S1"/>
    <property type="match status" value="1"/>
</dbReference>
<evidence type="ECO:0000256" key="1">
    <source>
        <dbReference type="PIRNR" id="PIRNR012524"/>
    </source>
</evidence>
<gene>
    <name evidence="3" type="ORF">LKD71_06055</name>
</gene>
<dbReference type="Pfam" id="PF17783">
    <property type="entry name" value="WHD_CvfB"/>
    <property type="match status" value="1"/>
</dbReference>
<dbReference type="InterPro" id="IPR003029">
    <property type="entry name" value="S1_domain"/>
</dbReference>
<comment type="similarity">
    <text evidence="1">Belongs to the CvfB family.</text>
</comment>
<comment type="caution">
    <text evidence="3">The sequence shown here is derived from an EMBL/GenBank/DDBJ whole genome shotgun (WGS) entry which is preliminary data.</text>
</comment>
<dbReference type="InterPro" id="IPR036388">
    <property type="entry name" value="WH-like_DNA-bd_sf"/>
</dbReference>
<dbReference type="Gene3D" id="2.40.50.140">
    <property type="entry name" value="Nucleic acid-binding proteins"/>
    <property type="match status" value="3"/>
</dbReference>
<dbReference type="RefSeq" id="WP_227614731.1">
    <property type="nucleotide sequence ID" value="NZ_JAJEPR010000007.1"/>
</dbReference>
<dbReference type="Pfam" id="PF21543">
    <property type="entry name" value="CvfB_2nd"/>
    <property type="match status" value="1"/>
</dbReference>
<dbReference type="PIRSF" id="PIRSF012524">
    <property type="entry name" value="YitL_S1"/>
    <property type="match status" value="1"/>
</dbReference>
<dbReference type="SUPFAM" id="SSF50249">
    <property type="entry name" value="Nucleic acid-binding proteins"/>
    <property type="match status" value="1"/>
</dbReference>
<evidence type="ECO:0000313" key="4">
    <source>
        <dbReference type="Proteomes" id="UP001197875"/>
    </source>
</evidence>
<dbReference type="GO" id="GO:0003676">
    <property type="term" value="F:nucleic acid binding"/>
    <property type="evidence" value="ECO:0007669"/>
    <property type="project" value="InterPro"/>
</dbReference>